<proteinExistence type="predicted"/>
<dbReference type="GO" id="GO:0030643">
    <property type="term" value="P:intracellular phosphate ion homeostasis"/>
    <property type="evidence" value="ECO:0007669"/>
    <property type="project" value="InterPro"/>
</dbReference>
<gene>
    <name evidence="4" type="ORF">GJR96_05870</name>
</gene>
<dbReference type="InterPro" id="IPR028366">
    <property type="entry name" value="PhoU"/>
</dbReference>
<reference evidence="4 5" key="1">
    <citation type="submission" date="2019-11" db="EMBL/GenBank/DDBJ databases">
        <title>Whole genome sequence of Haloferax sp. MBLA0076.</title>
        <authorList>
            <person name="Seo M.-J."/>
            <person name="Cho E.-S."/>
        </authorList>
    </citation>
    <scope>NUCLEOTIDE SEQUENCE [LARGE SCALE GENOMIC DNA]</scope>
    <source>
        <strain evidence="4 5">MBLA0076</strain>
    </source>
</reference>
<name>A0A6A8GDQ3_9EURY</name>
<protein>
    <submittedName>
        <fullName evidence="4">Phosphate uptake regulator PhoU</fullName>
    </submittedName>
</protein>
<dbReference type="EMBL" id="WKJO01000001">
    <property type="protein sequence ID" value="MRX21484.1"/>
    <property type="molecule type" value="Genomic_DNA"/>
</dbReference>
<dbReference type="Proteomes" id="UP000439022">
    <property type="component" value="Unassembled WGS sequence"/>
</dbReference>
<evidence type="ECO:0000259" key="2">
    <source>
        <dbReference type="Pfam" id="PF01895"/>
    </source>
</evidence>
<feature type="region of interest" description="Disordered" evidence="1">
    <location>
        <begin position="332"/>
        <end position="351"/>
    </location>
</feature>
<dbReference type="Gene3D" id="1.20.58.220">
    <property type="entry name" value="Phosphate transport system protein phou homolog 2, domain 2"/>
    <property type="match status" value="1"/>
</dbReference>
<keyword evidence="5" id="KW-1185">Reference proteome</keyword>
<dbReference type="InterPro" id="IPR038078">
    <property type="entry name" value="PhoU-like_sf"/>
</dbReference>
<dbReference type="PANTHER" id="PTHR42930:SF6">
    <property type="entry name" value="PHOSPHATE REGULATORY PROTEIN-LIKE PROTEIN"/>
    <property type="match status" value="1"/>
</dbReference>
<dbReference type="InterPro" id="IPR007159">
    <property type="entry name" value="SpoVT-AbrB_dom"/>
</dbReference>
<dbReference type="Pfam" id="PF01895">
    <property type="entry name" value="PhoU"/>
    <property type="match status" value="1"/>
</dbReference>
<evidence type="ECO:0000313" key="4">
    <source>
        <dbReference type="EMBL" id="MRX21484.1"/>
    </source>
</evidence>
<feature type="domain" description="PhoU" evidence="2">
    <location>
        <begin position="141"/>
        <end position="227"/>
    </location>
</feature>
<dbReference type="AlphaFoldDB" id="A0A6A8GDQ3"/>
<sequence length="351" mass="38528">MDTRKIQQVSNGTFTVSLPKDWANAEGITTGTVVDLHTHIDGVLVIQPPEGGSDPIERVTLRPADADPGHLEQVLRAAYAAGPREVALEFDGGATPDQRQTARRVVRNLVGVTITEASDTQIVVRNVLDANEVSIRQSVRQLRFVSLSMHRDATAALVDGRSPGEMMGRDDRADRLYAMVERHYGRGIERLDEIDALGETREELLHLHETARELERIADHAERIGEIAATVDDPVPEPVRDEVADIAEETHDAVESAVDIVFDGASADTAREVLHVRDRVCDRLDSLERRVVEEHGGDYRYVHALHALRRTAEHATNIAEVGLRTAVHRGDLDDTGIDEEMPGAGGRASSV</sequence>
<dbReference type="Pfam" id="PF04014">
    <property type="entry name" value="MazE_antitoxin"/>
    <property type="match status" value="1"/>
</dbReference>
<accession>A0A6A8GDQ3</accession>
<dbReference type="InterPro" id="IPR026022">
    <property type="entry name" value="PhoU_dom"/>
</dbReference>
<dbReference type="SUPFAM" id="SSF109755">
    <property type="entry name" value="PhoU-like"/>
    <property type="match status" value="1"/>
</dbReference>
<dbReference type="GO" id="GO:0003677">
    <property type="term" value="F:DNA binding"/>
    <property type="evidence" value="ECO:0007669"/>
    <property type="project" value="InterPro"/>
</dbReference>
<organism evidence="4 5">
    <name type="scientific">Haloferax litoreum</name>
    <dbReference type="NCBI Taxonomy" id="2666140"/>
    <lineage>
        <taxon>Archaea</taxon>
        <taxon>Methanobacteriati</taxon>
        <taxon>Methanobacteriota</taxon>
        <taxon>Stenosarchaea group</taxon>
        <taxon>Halobacteria</taxon>
        <taxon>Halobacteriales</taxon>
        <taxon>Haloferacaceae</taxon>
        <taxon>Haloferax</taxon>
    </lineage>
</organism>
<dbReference type="RefSeq" id="WP_151162081.1">
    <property type="nucleotide sequence ID" value="NZ_WKJO01000001.1"/>
</dbReference>
<dbReference type="GO" id="GO:0045936">
    <property type="term" value="P:negative regulation of phosphate metabolic process"/>
    <property type="evidence" value="ECO:0007669"/>
    <property type="project" value="InterPro"/>
</dbReference>
<evidence type="ECO:0000256" key="1">
    <source>
        <dbReference type="SAM" id="MobiDB-lite"/>
    </source>
</evidence>
<feature type="domain" description="SpoVT-AbrB" evidence="3">
    <location>
        <begin position="9"/>
        <end position="49"/>
    </location>
</feature>
<evidence type="ECO:0000259" key="3">
    <source>
        <dbReference type="Pfam" id="PF04014"/>
    </source>
</evidence>
<comment type="caution">
    <text evidence="4">The sequence shown here is derived from an EMBL/GenBank/DDBJ whole genome shotgun (WGS) entry which is preliminary data.</text>
</comment>
<dbReference type="PANTHER" id="PTHR42930">
    <property type="entry name" value="PHOSPHATE-SPECIFIC TRANSPORT SYSTEM ACCESSORY PROTEIN PHOU"/>
    <property type="match status" value="1"/>
</dbReference>
<evidence type="ECO:0000313" key="5">
    <source>
        <dbReference type="Proteomes" id="UP000439022"/>
    </source>
</evidence>